<proteinExistence type="inferred from homology"/>
<dbReference type="GO" id="GO:0019888">
    <property type="term" value="F:protein phosphatase regulator activity"/>
    <property type="evidence" value="ECO:0007669"/>
    <property type="project" value="TreeGrafter"/>
</dbReference>
<dbReference type="InterPro" id="IPR007587">
    <property type="entry name" value="SAPS"/>
</dbReference>
<feature type="compositionally biased region" description="Basic and acidic residues" evidence="3">
    <location>
        <begin position="1069"/>
        <end position="1079"/>
    </location>
</feature>
<organism evidence="4 5">
    <name type="scientific">Serendipita indica (strain DSM 11827)</name>
    <name type="common">Root endophyte fungus</name>
    <name type="synonym">Piriformospora indica</name>
    <dbReference type="NCBI Taxonomy" id="1109443"/>
    <lineage>
        <taxon>Eukaryota</taxon>
        <taxon>Fungi</taxon>
        <taxon>Dikarya</taxon>
        <taxon>Basidiomycota</taxon>
        <taxon>Agaricomycotina</taxon>
        <taxon>Agaricomycetes</taxon>
        <taxon>Sebacinales</taxon>
        <taxon>Serendipitaceae</taxon>
        <taxon>Serendipita</taxon>
    </lineage>
</organism>
<feature type="compositionally biased region" description="Polar residues" evidence="3">
    <location>
        <begin position="1501"/>
        <end position="1532"/>
    </location>
</feature>
<name>G4TTB5_SERID</name>
<dbReference type="PANTHER" id="PTHR12634">
    <property type="entry name" value="SIT4 YEAST -ASSOCIATING PROTEIN-RELATED"/>
    <property type="match status" value="1"/>
</dbReference>
<feature type="compositionally biased region" description="Low complexity" evidence="3">
    <location>
        <begin position="1591"/>
        <end position="1600"/>
    </location>
</feature>
<sequence length="1911" mass="205850">MRPITRSLGFATVKPLEVLLTRDDVTLFDILDDRNLFLECKEKNPKLIDYLSKPNVLKQLLGFVLDEFEDRTVNRAKFQHVATEVLSQDLDAFVDGALANDAALLRDFWIRGMKNPANSSNGALMSQFSKVFVAFLLRKPHETFAFLQKQPDSLRDILRHLELPQVADMLLKILLLDRESTNEPVVDWLCEQSLMEQLIRKMSPNNDAVVQQAALESIKNIILMSSFTPTPGRKEASVLSSNRLSRNLVSTSNSGILIGQLFPSKQAQKIADPNTPHSASSSGLNLDGDVDAEVSSFMNAASTVMELIRKNNSDYFEQYLFLRAREHLMAVQEAMMQEEHPEGESTDCRPALEAAMEEIMAKCGLVNLGTLISAICDNLHVLQARLKEPRSLALPIPSTVGPLVPLTFERLRICELFGELLHYSNMLLPNRIPGTSPTYDEDGRLVGGLDALGDLAAAMMAEADPDAEEVESDEEEEPEEKPEEPAFPVSQQNRKRRSFASDSDSDGGSMLNEELKEVHSPADIDSGSSNEATSKGAGVSPVSSIENLVDRLSLVVPGSPKARRPSLSPFTPGTPPVPVYSKAGSVIMPPVEPDAIVDDDVADVTGSKVLSPGDALKSRFMELRIFPTLLDLVFQFPWNNFLHSVVYDIFHQVLFGKIEGTMNRDLIISLFRDVELPRRIMEAQTKNDTQPPSQPRLGYMGHITLMAVDIVSALEKYPDDLLDVIQPMIPNPAWDDYVHGVYAETQRLENTILGGPRPTQTTRGATPMGENGWGGDWPDGEDDGSSPIQEFRRTGTASKQTADFGPPDEEEEDTFHFTHASGFANTTGWGSSSSSDSGDEHDEWLRNSNSATASAHRRDAEEVGFDNAFDDDFEPSGDDGFGAWTDAGGADNQFTTDFEHDDFDFGETNRGQEIKVSLKDRIAALGLDNPSASTSNTPSNATPAPYLSSGAVSLPVAGVRDKAARFESIGGVPVPRGSFGLGAPPAFQGPSRAGELYGNRIPSGGRSPGSSPSRTLADDPAAPEFTRVKLRSISSAASLDLLDSTQYGMTIAVIPPSPALVPPQEDPPGELKSEVEPKNEPNVSDALETSNSPVAVSETASPLSDDGQEIEINTSPATAPVMSLEAIPESPANQAAPTPFVARPTIASKRRSIVLSSPIILPSTLEDSAPKTADPTATGHPKRSTTLSPQSTPRRTKSQASSRDGSMSSTGSVFNSPPSDEGEAPTVDFLLPTSPTNEPISPAPPTLPTPTNRQPSTIPSPARTEIPWSNGILSDDTLATNDLNLEDDGYLAAAISSVDFQPPEPTQKPTARRPSVLSTSELAYLQPTPPQSIEDGLNDDLERNPKRLSVFASRARTSTLPDAPPSDANSSPVAVSPQRRLSETLAETASPARVMRELRQLNMEHSSPIVISPPKRASVLSMMVSSPVTPVESDALLRSKPETEQRSPSPLRPNARERGFASGETRSRSPLTEPLEAPVRSSSLTTSAGPSQRGSMIDDVSPTTASVFSIPQSYSGTSDASHSGLSRASSPQDTIAFPTTLTTTQFSLQPFTTPVANSPTASIPTHADTADSIRTTSPSPPASFRSLYSAGRLPPSSRGPGPHPPTSKVPLLQRAVTLMSRALPPVPVEELPRRSASAFQAIRSRTSSKAKKEQAKLALDGGKRPETIYDDSSPRPSMSGPRMRTTSSPLVLSNADDTPRNSSSVPPVPTIPPVVITTEADDSTPIARMFMQKKEQSLRGQNAQGMAPSAFRSDSPSPSLSSTYGSMSSCGPAHLFSPSFDQGIFDAFPEVPDHLPTPSVIIRHTKGTRAQLGLMPNRSASELEGAGREVQASSPSKSDDGYAFNRDADASSTGTIKTSNKSNDVDEFGNQRPPGRRKNSSRKVIPGWSDEEDEKVETGWANVSITRARIA</sequence>
<evidence type="ECO:0000313" key="4">
    <source>
        <dbReference type="EMBL" id="CCA74558.1"/>
    </source>
</evidence>
<feature type="compositionally biased region" description="Low complexity" evidence="3">
    <location>
        <begin position="1000"/>
        <end position="1014"/>
    </location>
</feature>
<feature type="compositionally biased region" description="Low complexity" evidence="3">
    <location>
        <begin position="1674"/>
        <end position="1684"/>
    </location>
</feature>
<evidence type="ECO:0000256" key="2">
    <source>
        <dbReference type="ARBA" id="ARBA00023306"/>
    </source>
</evidence>
<feature type="region of interest" description="Disordered" evidence="3">
    <location>
        <begin position="1055"/>
        <end position="1139"/>
    </location>
</feature>
<dbReference type="PANTHER" id="PTHR12634:SF8">
    <property type="entry name" value="FIERY MOUNTAIN, ISOFORM D"/>
    <property type="match status" value="1"/>
</dbReference>
<dbReference type="GO" id="GO:0019903">
    <property type="term" value="F:protein phosphatase binding"/>
    <property type="evidence" value="ECO:0007669"/>
    <property type="project" value="InterPro"/>
</dbReference>
<gene>
    <name evidence="4" type="ORF">PIIN_08510</name>
</gene>
<evidence type="ECO:0000256" key="3">
    <source>
        <dbReference type="SAM" id="MobiDB-lite"/>
    </source>
</evidence>
<dbReference type="InParanoid" id="G4TTB5"/>
<feature type="compositionally biased region" description="Basic and acidic residues" evidence="3">
    <location>
        <begin position="1650"/>
        <end position="1667"/>
    </location>
</feature>
<dbReference type="EMBL" id="CAFZ01000327">
    <property type="protein sequence ID" value="CCA74558.1"/>
    <property type="molecule type" value="Genomic_DNA"/>
</dbReference>
<feature type="compositionally biased region" description="Polar residues" evidence="3">
    <location>
        <begin position="1551"/>
        <end position="1563"/>
    </location>
</feature>
<feature type="region of interest" description="Disordered" evidence="3">
    <location>
        <begin position="1157"/>
        <end position="1276"/>
    </location>
</feature>
<accession>G4TTB5</accession>
<dbReference type="STRING" id="1109443.G4TTB5"/>
<dbReference type="GO" id="GO:0005829">
    <property type="term" value="C:cytosol"/>
    <property type="evidence" value="ECO:0007669"/>
    <property type="project" value="TreeGrafter"/>
</dbReference>
<keyword evidence="5" id="KW-1185">Reference proteome</keyword>
<feature type="region of interest" description="Disordered" evidence="3">
    <location>
        <begin position="1551"/>
        <end position="1609"/>
    </location>
</feature>
<dbReference type="HOGENOM" id="CLU_235599_0_0_1"/>
<comment type="similarity">
    <text evidence="1">Belongs to the SAPS family.</text>
</comment>
<feature type="compositionally biased region" description="Polar residues" evidence="3">
    <location>
        <begin position="1087"/>
        <end position="1102"/>
    </location>
</feature>
<feature type="region of interest" description="Disordered" evidence="3">
    <location>
        <begin position="463"/>
        <end position="541"/>
    </location>
</feature>
<comment type="caution">
    <text evidence="4">The sequence shown here is derived from an EMBL/GenBank/DDBJ whole genome shotgun (WGS) entry which is preliminary data.</text>
</comment>
<feature type="region of interest" description="Disordered" evidence="3">
    <location>
        <begin position="752"/>
        <end position="844"/>
    </location>
</feature>
<feature type="compositionally biased region" description="Low complexity" evidence="3">
    <location>
        <begin position="1201"/>
        <end position="1212"/>
    </location>
</feature>
<dbReference type="OrthoDB" id="10259133at2759"/>
<feature type="region of interest" description="Disordered" evidence="3">
    <location>
        <begin position="981"/>
        <end position="1023"/>
    </location>
</feature>
<feature type="compositionally biased region" description="Polar residues" evidence="3">
    <location>
        <begin position="1480"/>
        <end position="1494"/>
    </location>
</feature>
<feature type="compositionally biased region" description="Pro residues" evidence="3">
    <location>
        <begin position="1055"/>
        <end position="1066"/>
    </location>
</feature>
<feature type="region of interest" description="Disordered" evidence="3">
    <location>
        <begin position="1430"/>
        <end position="1532"/>
    </location>
</feature>
<evidence type="ECO:0000256" key="1">
    <source>
        <dbReference type="ARBA" id="ARBA00006180"/>
    </source>
</evidence>
<dbReference type="GO" id="GO:0005634">
    <property type="term" value="C:nucleus"/>
    <property type="evidence" value="ECO:0007669"/>
    <property type="project" value="TreeGrafter"/>
</dbReference>
<feature type="compositionally biased region" description="Low complexity" evidence="3">
    <location>
        <begin position="1365"/>
        <end position="1377"/>
    </location>
</feature>
<dbReference type="Proteomes" id="UP000007148">
    <property type="component" value="Unassembled WGS sequence"/>
</dbReference>
<feature type="region of interest" description="Disordered" evidence="3">
    <location>
        <begin position="1640"/>
        <end position="1715"/>
    </location>
</feature>
<keyword evidence="2" id="KW-0131">Cell cycle</keyword>
<evidence type="ECO:0000313" key="5">
    <source>
        <dbReference type="Proteomes" id="UP000007148"/>
    </source>
</evidence>
<protein>
    <submittedName>
        <fullName evidence="4">Uncharacterized protein</fullName>
    </submittedName>
</protein>
<feature type="compositionally biased region" description="Acidic residues" evidence="3">
    <location>
        <begin position="463"/>
        <end position="482"/>
    </location>
</feature>
<feature type="compositionally biased region" description="Polar residues" evidence="3">
    <location>
        <begin position="1850"/>
        <end position="1862"/>
    </location>
</feature>
<feature type="compositionally biased region" description="Basic and acidic residues" evidence="3">
    <location>
        <begin position="1435"/>
        <end position="1445"/>
    </location>
</feature>
<reference evidence="4 5" key="1">
    <citation type="journal article" date="2011" name="PLoS Pathog.">
        <title>Endophytic Life Strategies Decoded by Genome and Transcriptome Analyses of the Mutualistic Root Symbiont Piriformospora indica.</title>
        <authorList>
            <person name="Zuccaro A."/>
            <person name="Lahrmann U."/>
            <person name="Guldener U."/>
            <person name="Langen G."/>
            <person name="Pfiffi S."/>
            <person name="Biedenkopf D."/>
            <person name="Wong P."/>
            <person name="Samans B."/>
            <person name="Grimm C."/>
            <person name="Basiewicz M."/>
            <person name="Murat C."/>
            <person name="Martin F."/>
            <person name="Kogel K.H."/>
        </authorList>
    </citation>
    <scope>NUCLEOTIDE SEQUENCE [LARGE SCALE GENOMIC DNA]</scope>
    <source>
        <strain evidence="4 5">DSM 11827</strain>
    </source>
</reference>
<feature type="region of interest" description="Disordered" evidence="3">
    <location>
        <begin position="1296"/>
        <end position="1389"/>
    </location>
</feature>
<feature type="compositionally biased region" description="Polar residues" evidence="3">
    <location>
        <begin position="1184"/>
        <end position="1193"/>
    </location>
</feature>
<feature type="region of interest" description="Disordered" evidence="3">
    <location>
        <begin position="1807"/>
        <end position="1896"/>
    </location>
</feature>
<dbReference type="Pfam" id="PF04499">
    <property type="entry name" value="SAPS"/>
    <property type="match status" value="1"/>
</dbReference>
<dbReference type="eggNOG" id="KOG2073">
    <property type="taxonomic scope" value="Eukaryota"/>
</dbReference>
<feature type="compositionally biased region" description="Basic and acidic residues" evidence="3">
    <location>
        <begin position="513"/>
        <end position="522"/>
    </location>
</feature>